<proteinExistence type="inferred from homology"/>
<keyword evidence="5" id="KW-0732">Signal</keyword>
<keyword evidence="3" id="KW-0789">Thiol protease inhibitor</keyword>
<evidence type="ECO:0000256" key="5">
    <source>
        <dbReference type="SAM" id="SignalP"/>
    </source>
</evidence>
<dbReference type="GO" id="GO:0005737">
    <property type="term" value="C:cytoplasm"/>
    <property type="evidence" value="ECO:0007669"/>
    <property type="project" value="TreeGrafter"/>
</dbReference>
<dbReference type="SUPFAM" id="SSF54403">
    <property type="entry name" value="Cystatin/monellin"/>
    <property type="match status" value="2"/>
</dbReference>
<dbReference type="Proteomes" id="UP000011518">
    <property type="component" value="Unassembled WGS sequence"/>
</dbReference>
<dbReference type="AlphaFoldDB" id="L8YDE8"/>
<name>L8YDE8_TUPCH</name>
<evidence type="ECO:0000256" key="2">
    <source>
        <dbReference type="ARBA" id="ARBA00022690"/>
    </source>
</evidence>
<dbReference type="InterPro" id="IPR018073">
    <property type="entry name" value="Prot_inh_cystat_CS"/>
</dbReference>
<organism evidence="7 8">
    <name type="scientific">Tupaia chinensis</name>
    <name type="common">Chinese tree shrew</name>
    <name type="synonym">Tupaia belangeri chinensis</name>
    <dbReference type="NCBI Taxonomy" id="246437"/>
    <lineage>
        <taxon>Eukaryota</taxon>
        <taxon>Metazoa</taxon>
        <taxon>Chordata</taxon>
        <taxon>Craniata</taxon>
        <taxon>Vertebrata</taxon>
        <taxon>Euteleostomi</taxon>
        <taxon>Mammalia</taxon>
        <taxon>Eutheria</taxon>
        <taxon>Euarchontoglires</taxon>
        <taxon>Scandentia</taxon>
        <taxon>Tupaiidae</taxon>
        <taxon>Tupaia</taxon>
    </lineage>
</organism>
<dbReference type="PANTHER" id="PTHR46186:SF2">
    <property type="entry name" value="CYSTATIN"/>
    <property type="match status" value="1"/>
</dbReference>
<evidence type="ECO:0000256" key="3">
    <source>
        <dbReference type="ARBA" id="ARBA00022704"/>
    </source>
</evidence>
<gene>
    <name evidence="7" type="ORF">TREES_T100008150</name>
</gene>
<feature type="domain" description="Cystatin" evidence="6">
    <location>
        <begin position="68"/>
        <end position="181"/>
    </location>
</feature>
<comment type="similarity">
    <text evidence="1">Belongs to the cystatin family.</text>
</comment>
<keyword evidence="8" id="KW-1185">Reference proteome</keyword>
<evidence type="ECO:0000256" key="1">
    <source>
        <dbReference type="ARBA" id="ARBA00009403"/>
    </source>
</evidence>
<reference evidence="8" key="1">
    <citation type="submission" date="2012-07" db="EMBL/GenBank/DDBJ databases">
        <title>Genome of the Chinese tree shrew, a rising model animal genetically related to primates.</title>
        <authorList>
            <person name="Zhang G."/>
            <person name="Fan Y."/>
            <person name="Yao Y."/>
            <person name="Huang Z."/>
        </authorList>
    </citation>
    <scope>NUCLEOTIDE SEQUENCE [LARGE SCALE GENOMIC DNA]</scope>
</reference>
<dbReference type="InterPro" id="IPR046350">
    <property type="entry name" value="Cystatin_sf"/>
</dbReference>
<dbReference type="FunFam" id="3.10.450.10:FF:000004">
    <property type="entry name" value="Cystatin C"/>
    <property type="match status" value="1"/>
</dbReference>
<reference evidence="8" key="2">
    <citation type="journal article" date="2013" name="Nat. Commun.">
        <title>Genome of the Chinese tree shrew.</title>
        <authorList>
            <person name="Fan Y."/>
            <person name="Huang Z.Y."/>
            <person name="Cao C.C."/>
            <person name="Chen C.S."/>
            <person name="Chen Y.X."/>
            <person name="Fan D.D."/>
            <person name="He J."/>
            <person name="Hou H.L."/>
            <person name="Hu L."/>
            <person name="Hu X.T."/>
            <person name="Jiang X.T."/>
            <person name="Lai R."/>
            <person name="Lang Y.S."/>
            <person name="Liang B."/>
            <person name="Liao S.G."/>
            <person name="Mu D."/>
            <person name="Ma Y.Y."/>
            <person name="Niu Y.Y."/>
            <person name="Sun X.Q."/>
            <person name="Xia J.Q."/>
            <person name="Xiao J."/>
            <person name="Xiong Z.Q."/>
            <person name="Xu L."/>
            <person name="Yang L."/>
            <person name="Zhang Y."/>
            <person name="Zhao W."/>
            <person name="Zhao X.D."/>
            <person name="Zheng Y.T."/>
            <person name="Zhou J.M."/>
            <person name="Zhu Y.B."/>
            <person name="Zhang G.J."/>
            <person name="Wang J."/>
            <person name="Yao Y.G."/>
        </authorList>
    </citation>
    <scope>NUCLEOTIDE SEQUENCE [LARGE SCALE GENOMIC DNA]</scope>
</reference>
<dbReference type="EMBL" id="KB363509">
    <property type="protein sequence ID" value="ELV12975.1"/>
    <property type="molecule type" value="Genomic_DNA"/>
</dbReference>
<dbReference type="STRING" id="246437.L8YDE8"/>
<accession>L8YDE8</accession>
<dbReference type="InterPro" id="IPR000010">
    <property type="entry name" value="Cystatin_dom"/>
</dbReference>
<evidence type="ECO:0000259" key="6">
    <source>
        <dbReference type="SMART" id="SM00043"/>
    </source>
</evidence>
<feature type="chain" id="PRO_5018688022" evidence="5">
    <location>
        <begin position="23"/>
        <end position="183"/>
    </location>
</feature>
<evidence type="ECO:0000256" key="4">
    <source>
        <dbReference type="ARBA" id="ARBA00023157"/>
    </source>
</evidence>
<protein>
    <submittedName>
        <fullName evidence="7">Cystatin-C</fullName>
    </submittedName>
</protein>
<keyword evidence="4" id="KW-1015">Disulfide bond</keyword>
<dbReference type="InParanoid" id="L8YDE8"/>
<feature type="signal peptide" evidence="5">
    <location>
        <begin position="1"/>
        <end position="22"/>
    </location>
</feature>
<dbReference type="PANTHER" id="PTHR46186">
    <property type="entry name" value="CYSTATIN"/>
    <property type="match status" value="1"/>
</dbReference>
<dbReference type="SMART" id="SM00043">
    <property type="entry name" value="CY"/>
    <property type="match status" value="1"/>
</dbReference>
<dbReference type="MEROPS" id="I25.004"/>
<dbReference type="GO" id="GO:0004869">
    <property type="term" value="F:cysteine-type endopeptidase inhibitor activity"/>
    <property type="evidence" value="ECO:0007669"/>
    <property type="project" value="UniProtKB-KW"/>
</dbReference>
<dbReference type="GO" id="GO:0031982">
    <property type="term" value="C:vesicle"/>
    <property type="evidence" value="ECO:0007669"/>
    <property type="project" value="TreeGrafter"/>
</dbReference>
<dbReference type="FunCoup" id="L8YDE8">
    <property type="interactions" value="177"/>
</dbReference>
<dbReference type="CDD" id="cd00042">
    <property type="entry name" value="CY"/>
    <property type="match status" value="1"/>
</dbReference>
<keyword evidence="2" id="KW-0646">Protease inhibitor</keyword>
<evidence type="ECO:0000313" key="8">
    <source>
        <dbReference type="Proteomes" id="UP000011518"/>
    </source>
</evidence>
<evidence type="ECO:0000313" key="7">
    <source>
        <dbReference type="EMBL" id="ELV12975.1"/>
    </source>
</evidence>
<sequence>MAQLLRLPLLLLAALAVTLAMASSNQMGMVGGFSDADPQEKGVQRALAYAISEYNKASNDAFHSRALRVVRARKQQPDDADPQEKGVQRALAYAISEYNKASNDAFHSRALRVVRARKQVVAGMNYLLDVELGRTTCTKAQPYLADCPFHDQPHLKKVLCSFQIYSIPWMNKISLTHSNCESA</sequence>
<dbReference type="Gene3D" id="3.10.450.10">
    <property type="match status" value="2"/>
</dbReference>
<dbReference type="Pfam" id="PF00031">
    <property type="entry name" value="Cystatin"/>
    <property type="match status" value="2"/>
</dbReference>
<dbReference type="GO" id="GO:0005615">
    <property type="term" value="C:extracellular space"/>
    <property type="evidence" value="ECO:0007669"/>
    <property type="project" value="TreeGrafter"/>
</dbReference>
<dbReference type="PROSITE" id="PS00287">
    <property type="entry name" value="CYSTATIN"/>
    <property type="match status" value="1"/>
</dbReference>